<gene>
    <name evidence="12" type="ORF">EDM21_03575</name>
</gene>
<dbReference type="Gene3D" id="3.30.559.10">
    <property type="entry name" value="Chloramphenicol acetyltransferase-like domain"/>
    <property type="match status" value="3"/>
</dbReference>
<dbReference type="PROSITE" id="PS50075">
    <property type="entry name" value="CARRIER"/>
    <property type="match status" value="3"/>
</dbReference>
<dbReference type="SUPFAM" id="SSF47336">
    <property type="entry name" value="ACP-like"/>
    <property type="match status" value="3"/>
</dbReference>
<dbReference type="InterPro" id="IPR010071">
    <property type="entry name" value="AA_adenyl_dom"/>
</dbReference>
<feature type="domain" description="Carrier" evidence="10">
    <location>
        <begin position="1157"/>
        <end position="1233"/>
    </location>
</feature>
<keyword evidence="13" id="KW-1185">Reference proteome</keyword>
<dbReference type="Gene3D" id="3.30.559.30">
    <property type="entry name" value="Nonribosomal peptide synthetase, condensation domain"/>
    <property type="match status" value="3"/>
</dbReference>
<dbReference type="InterPro" id="IPR018201">
    <property type="entry name" value="Ketoacyl_synth_AS"/>
</dbReference>
<dbReference type="OrthoDB" id="9765680at2"/>
<reference evidence="12 13" key="1">
    <citation type="journal article" date="2019" name="Microorganisms">
        <title>Paenibacillus lutrae sp. nov., A Chitinolytic Species Isolated from A River Otter in Castril Natural Park, Granada, Spain.</title>
        <authorList>
            <person name="Rodriguez M."/>
            <person name="Reina J.C."/>
            <person name="Bejar V."/>
            <person name="Llamas I."/>
        </authorList>
    </citation>
    <scope>NUCLEOTIDE SEQUENCE [LARGE SCALE GENOMIC DNA]</scope>
    <source>
        <strain evidence="12 13">N10</strain>
    </source>
</reference>
<evidence type="ECO:0000313" key="12">
    <source>
        <dbReference type="EMBL" id="MVO98622.1"/>
    </source>
</evidence>
<dbReference type="GO" id="GO:0031177">
    <property type="term" value="F:phosphopantetheine binding"/>
    <property type="evidence" value="ECO:0007669"/>
    <property type="project" value="InterPro"/>
</dbReference>
<dbReference type="FunFam" id="1.10.1200.10:FF:000005">
    <property type="entry name" value="Nonribosomal peptide synthetase 1"/>
    <property type="match status" value="1"/>
</dbReference>
<evidence type="ECO:0000256" key="4">
    <source>
        <dbReference type="ARBA" id="ARBA00022553"/>
    </source>
</evidence>
<dbReference type="FunFam" id="3.30.300.30:FF:000010">
    <property type="entry name" value="Enterobactin synthetase component F"/>
    <property type="match status" value="1"/>
</dbReference>
<keyword evidence="4" id="KW-0597">Phosphoprotein</keyword>
<evidence type="ECO:0000256" key="6">
    <source>
        <dbReference type="ARBA" id="ARBA00022679"/>
    </source>
</evidence>
<dbReference type="GO" id="GO:0006633">
    <property type="term" value="P:fatty acid biosynthetic process"/>
    <property type="evidence" value="ECO:0007669"/>
    <property type="project" value="InterPro"/>
</dbReference>
<dbReference type="RefSeq" id="WP_157332994.1">
    <property type="nucleotide sequence ID" value="NZ_RHLK01000002.1"/>
</dbReference>
<feature type="domain" description="Ketosynthase family 3 (KS3)" evidence="11">
    <location>
        <begin position="27"/>
        <end position="454"/>
    </location>
</feature>
<evidence type="ECO:0000256" key="2">
    <source>
        <dbReference type="ARBA" id="ARBA00006432"/>
    </source>
</evidence>
<feature type="domain" description="Carrier" evidence="10">
    <location>
        <begin position="3260"/>
        <end position="3334"/>
    </location>
</feature>
<dbReference type="PROSITE" id="PS00455">
    <property type="entry name" value="AMP_BINDING"/>
    <property type="match status" value="2"/>
</dbReference>
<dbReference type="Pfam" id="PF21394">
    <property type="entry name" value="Beta-ketacyl_N"/>
    <property type="match status" value="1"/>
</dbReference>
<dbReference type="InterPro" id="IPR014030">
    <property type="entry name" value="Ketoacyl_synth_N"/>
</dbReference>
<dbReference type="InterPro" id="IPR013968">
    <property type="entry name" value="PKS_KR"/>
</dbReference>
<dbReference type="InterPro" id="IPR020845">
    <property type="entry name" value="AMP-binding_CS"/>
</dbReference>
<dbReference type="GO" id="GO:0017000">
    <property type="term" value="P:antibiotic biosynthetic process"/>
    <property type="evidence" value="ECO:0007669"/>
    <property type="project" value="UniProtKB-KW"/>
</dbReference>
<dbReference type="InterPro" id="IPR036291">
    <property type="entry name" value="NAD(P)-bd_dom_sf"/>
</dbReference>
<dbReference type="CDD" id="cd19531">
    <property type="entry name" value="LCL_NRPS-like"/>
    <property type="match status" value="2"/>
</dbReference>
<keyword evidence="6" id="KW-0808">Transferase</keyword>
<dbReference type="CDD" id="cd00833">
    <property type="entry name" value="PKS"/>
    <property type="match status" value="1"/>
</dbReference>
<dbReference type="Gene3D" id="2.30.38.10">
    <property type="entry name" value="Luciferase, Domain 3"/>
    <property type="match status" value="1"/>
</dbReference>
<dbReference type="Proteomes" id="UP000490800">
    <property type="component" value="Unassembled WGS sequence"/>
</dbReference>
<dbReference type="InterPro" id="IPR000873">
    <property type="entry name" value="AMP-dep_synth/lig_dom"/>
</dbReference>
<evidence type="ECO:0000256" key="7">
    <source>
        <dbReference type="ARBA" id="ARBA00022737"/>
    </source>
</evidence>
<dbReference type="Gene3D" id="1.10.1200.10">
    <property type="entry name" value="ACP-like"/>
    <property type="match status" value="3"/>
</dbReference>
<comment type="similarity">
    <text evidence="2">Belongs to the ATP-dependent AMP-binding enzyme family.</text>
</comment>
<comment type="cofactor">
    <cofactor evidence="1">
        <name>pantetheine 4'-phosphate</name>
        <dbReference type="ChEBI" id="CHEBI:47942"/>
    </cofactor>
</comment>
<dbReference type="Gene3D" id="3.40.50.720">
    <property type="entry name" value="NAD(P)-binding Rossmann-like Domain"/>
    <property type="match status" value="1"/>
</dbReference>
<dbReference type="NCBIfam" id="NF003417">
    <property type="entry name" value="PRK04813.1"/>
    <property type="match status" value="2"/>
</dbReference>
<dbReference type="Gene3D" id="1.10.1240.100">
    <property type="match status" value="1"/>
</dbReference>
<dbReference type="Pfam" id="PF00501">
    <property type="entry name" value="AMP-binding"/>
    <property type="match status" value="2"/>
</dbReference>
<dbReference type="InterPro" id="IPR023213">
    <property type="entry name" value="CAT-like_dom_sf"/>
</dbReference>
<dbReference type="SMART" id="SM00825">
    <property type="entry name" value="PKS_KS"/>
    <property type="match status" value="1"/>
</dbReference>
<dbReference type="EMBL" id="RHLK01000002">
    <property type="protein sequence ID" value="MVO98622.1"/>
    <property type="molecule type" value="Genomic_DNA"/>
</dbReference>
<dbReference type="InterPro" id="IPR020806">
    <property type="entry name" value="PKS_PP-bd"/>
</dbReference>
<dbReference type="SMART" id="SM00823">
    <property type="entry name" value="PKS_PP"/>
    <property type="match status" value="2"/>
</dbReference>
<dbReference type="InterPro" id="IPR014031">
    <property type="entry name" value="Ketoacyl_synth_C"/>
</dbReference>
<accession>A0A7X3FFH5</accession>
<sequence length="3811" mass="424648">MKSKLFDMDAESWDAEEQHFQIQEISKRDVAIVGMSSNIAHAQNIQQFWDILRTGQDCIAPLPQGRKQDVDHYFSYMNHINGREGRPEYSEFAYLNEIDQFDYSFFGLSPKEAQLMDPNQRLFLQLAWEAIEDAGYSGGKIRGSKTGVFVGFGGDILYKQLIANVEPDSAAFSLAGNLDAIIASRISYLLDLKGPSMLINTACSSALVAIYMACQEIRSGNCDLFLVGSININMLPVEGEIKLGLESSSNRSRAFDDGADGTGGGEGGGVLVLKPLQSALRDGDHIYGVIKGCAINQDGSSNGITAPNPAAQEEVIVRAWEDARIDPQTITYMETHGTGTKLGDPIEIEGLQKAFRRTTSKKHFCAIGSVKSNVGHLNHAAGIAGIIKAVLSLHHKQLPPSLHIFRPNKEIDFKRSPLYINDTLSDWDTEGIPRRCGVSSFGLSGTNCHIVLEEAPEVKKPLQPAGNGPYLLSLSAKSEEALAELVRKYSLQIPAWGEEQLGDICYTANVGREQFAYRAAFCIRNLEELASQLESYLEGSFRFSPDSPPKLTVQEKQALSAEAVLLVRSHAEKDTASDTVLSRLCQLYMNGADVPFHELYANKKHRLVSLPTYPFQKKRCWIDIPVIETGEEAMYHGVRWEPSPQTSARAGEGDNVLIIGSSPANVGSLAACFESNGSHAVQVFPGADGFRAVSENLYTLSFNEDDYRELADFIVNRHITRIIHFYETEEISTKEQLEESQRTGVSHLFQLSKTLMNRDLENDLEVILITPNVNPVDGSESQLYTQYAPMLGLGKVVSLESFRIRCRYIDVDPVTTLDEIYSEICSEFSQYGTAYRKGIRYAEILDRLSITGNQDDAGMKLKENGVYVITGGLGGIGLEIAQDFASRAKVNLCLISRSSLPPREEWDAVLAGSDNPKLLRSLRIIRDIEQSGSEVHCYAADIAEEGQVAPILDELRSRYGAIDGVIHGAGIIGEGLIVGKGDELFNRALSPKLYGTWLLDRLTRSDDLDFFVLFSSVTSLTGAPGHGAYTAGNSYLDIFAANRSLEGKKTVTVNWATWLEVGVAVDYGVNVDGLFKVLTTKDAIGAFHQLMESGMSRVIVGKINYEDEVVQLNDDSQIRLSADIVRTIRHKSKELESASTSPAQSIAPVELQGRDGDSYTDTELQVASIFGFVLGYESLNIDDNFYELGGDSILAIKIVNGIQQCFDMKVEISQILKNHPTVSGLAAYLDRLRLAEGEQGRTDSAMAIQPADKASHYPVSASQKRLFTLNQFEPDNVSYNMPLVMRIDGSLNSDRIHHAVHELVARHESFRTSFTLVDGEPVQIIHEEAGFGIESYQCQEHEVDEVIRSFVRPFDLETAPLFRAALITVSDTLHLLLIDMHHIISDGTSISILIQEFADSYQGKDLPPVGIQYKDYAVWQNDLLGTPYIAKQEKYWLDSYSGELPDVQLPSDYPRPSSFNYEGDVYEFGIDPKATHEMRVFCQKNGTTIFHFLLSAYYVLLSRLAKSEDIVVGVPVIGRSQEEVQSTIGMFINTIALRQHPAQGKKFTDLLNEVKENLLTAYENQDFQFEMLLEKIKAKREVNRTPLFDTVFNLQNTSFDHGVAVGDLVFTPQPFGDNSTKFDMTIHLDELADRIEMNCNYRTSLYKHESIKYLMGEYVELVRQLCADPGKVIAEYDLLNSTSLSKYCSAKVVERAAADTLVKRFEDIAERYENRDAVISNAGSYSYGALNRQANQIAHAILAAPMHPENEEAGRRVALLFEHGEEMIAAMLGTLKSGAAYIPLDPGFPAERLQEILESCSIGMMVTNDKNEDLSRQITGQRIPILNTNAMEESADRSNPNVSIDSAQTAYIMYTSGSTGKPKGVVHTHSSVLAFIDRFTAELMIRPEDRISLFTSYTHAVGVIDILGALLSGAAVLPYDLKSEGGIDKLPAWLSWRQITIYHSIPSIFRYCFEEAANTSSLEHIRLIILGGEAVYSRDVELFNAAFSPSSQFVNLFGSSEVLIATINIIEWGQPINGKLIPAGLPVPEIELRIEADNGEEAGIFGKGEMVYRSRYLARGYWDSDESTRAAFGSSLTDGESAVFRSGDLARRLPDGTIEFLGRKDFQVKLRGYRIELNEIEIHLNHMNEIEKCVVGVAEGEEDEPQLVVCYETKNKLPLDKADIQQLLKSKLPIYMVPSHYIHYESIPLTANYKIDRKELQKNISAAAVPMDGGTDPDIEMRLIECWTELLKADEIGPHANFFELGGHSLKATALISKIHRTFDVHISITDIFQYQTVREMAKLIAQANIERYAEIGRAAQAPYYPVSSSQKRMYLVCQNDQVGTGYNVSGAVELRGELDTGRFIGVFEELIQRHESLRTSFEMADGDVRQWILGHVDFTVEQMECEDDEESIRQRVSGFIRPFNLGQAPLFRAALIRIHSGKHLFMYDMHHIIVDGTSVGLLIQDAMDLYEGHRLNELSIQYKDYAVWQNQMLRSDAAGRQREYWSGVFSGEIPILQLPLDYNRPAVKSFEGSVFTFEIGQELLNGLKQLAQREKATLNIILLAAFQIVMAKYSGQQDIVVGTLVSGRTHVNVEQVMGMFVNTLALRGQPEAGKPVADFIAETKERLLKALDHQNYPFDHLLQDLKVKTDVSRNPLFDVAFVLQNMERPELQLQGLTASPYPIHSVTSQFDLKFEANEAEEGIFVNVEYGTLLFKEETIRRMSAHYTNVLESICRDTEQKISEITLLTQEEQERIRVLNDTSAELYGGVDVVDDFESSVQRNPGKAALLCKDRKVTYAELNERANRLAWVLTDKGVGKDTIVGVLAERSVEMVVAILAILKSGGAYLPIDPQFPDERVAYMLRDSGARIILTVEALLPRIEYDVDTILLDQAHPGIADNLIGCRRPDSLAYVIYTSGSTGQPKGVMIEHGSLKNRLHWMQQNYPIGEKDVILQKTNYTFDVSVWEFLWSLSEGAALSLLEAGGEKDPVTIAETVAAHQVTVLHFVPSMLSVFLASIASGHLSYGQLSSLKYVFASGEALQKKTVTVFNESIGTYGACKLINLYGPTEATIDVTYYNCPADSLPDSIPIGKPISNTQVYVVHEDMQMQPIGVIGELCIGGAGVARGYINKPELTREKFVDNPFVPGQRMYRTGDLARWTSAGEIEYLGRMDHQCKVRGYRIELGEIEKTLLLHESVTDAIVLAREDADGSKQLCAYVIAAQTELLPGDLRIFLAAKLPEYMIPSHLIIMDSFPLTANQKVDRKKLPEPQESVTGSAEYAAPADHLEALCVQILMDVLEARQVGMNDNYFELGGNSIHAIQISAAMYQQNYKLTVRDILRSPDIRGIARQITPLEKKANQGYVSGEVVLTPIQKWFFGQEFAESHYWNQAVMLQFNERVDPDKLIQSFASLIAHHDALRMTYRQEGEAIAQFNRGPEGEFFTFEKFDFREVSDFTSRITEESERIQGSIHLDGGQLVKLGLFQTPRQDHLLIAIHHLVIDAVSWRILLEDLYASYSQASGQPNIGMKSKTHSFMEWANCLNQYANSGELLKEAAYWRELADKPCMPLPKDFPDEVNPETGSNALVSIELNEEETSRLLHGVHQAYNTDMNDILLTALGLALKDWTEHTAFTVYLEGHGREELFEGISVSRTVGWFTSLYPVHLDMEYEDLSYQIKTVKESLRQIPAKGIGFGILAYMTDLTSQDLALKVPKPDICFNYLGEFGKETANDVFQLSAISAGATRSPHAKSPYSLDINGVVAEGRLSISFTFAQKEYKRGSITKLSGIFKDHLHALIEHCSASDAPQNTPSDYGTKDLSIEEVEDILEIFKTIQE</sequence>
<evidence type="ECO:0000313" key="13">
    <source>
        <dbReference type="Proteomes" id="UP000490800"/>
    </source>
</evidence>
<dbReference type="GO" id="GO:0043041">
    <property type="term" value="P:amino acid activation for nonribosomal peptide biosynthetic process"/>
    <property type="evidence" value="ECO:0007669"/>
    <property type="project" value="TreeGrafter"/>
</dbReference>
<name>A0A7X3FFH5_9BACL</name>
<evidence type="ECO:0000256" key="8">
    <source>
        <dbReference type="ARBA" id="ARBA00023194"/>
    </source>
</evidence>
<dbReference type="SUPFAM" id="SSF51735">
    <property type="entry name" value="NAD(P)-binding Rossmann-fold domains"/>
    <property type="match status" value="2"/>
</dbReference>
<dbReference type="SUPFAM" id="SSF56801">
    <property type="entry name" value="Acetyl-CoA synthetase-like"/>
    <property type="match status" value="2"/>
</dbReference>
<dbReference type="Pfam" id="PF13193">
    <property type="entry name" value="AMP-binding_C"/>
    <property type="match status" value="1"/>
</dbReference>
<dbReference type="InterPro" id="IPR049490">
    <property type="entry name" value="C883_1060-like_KR_N"/>
</dbReference>
<dbReference type="GO" id="GO:0004315">
    <property type="term" value="F:3-oxoacyl-[acyl-carrier-protein] synthase activity"/>
    <property type="evidence" value="ECO:0007669"/>
    <property type="project" value="InterPro"/>
</dbReference>
<proteinExistence type="inferred from homology"/>
<dbReference type="InterPro" id="IPR001242">
    <property type="entry name" value="Condensation_dom"/>
</dbReference>
<dbReference type="InterPro" id="IPR020841">
    <property type="entry name" value="PKS_Beta-ketoAc_synthase_dom"/>
</dbReference>
<keyword evidence="5" id="KW-0436">Ligase</keyword>
<dbReference type="Gene3D" id="3.40.47.10">
    <property type="match status" value="1"/>
</dbReference>
<protein>
    <submittedName>
        <fullName evidence="12">Amino acid adenylation domain-containing protein</fullName>
    </submittedName>
</protein>
<dbReference type="GO" id="GO:0005829">
    <property type="term" value="C:cytosol"/>
    <property type="evidence" value="ECO:0007669"/>
    <property type="project" value="TreeGrafter"/>
</dbReference>
<keyword evidence="7" id="KW-0677">Repeat</keyword>
<dbReference type="Pfam" id="PF08659">
    <property type="entry name" value="KR"/>
    <property type="match status" value="1"/>
</dbReference>
<dbReference type="Pfam" id="PF00550">
    <property type="entry name" value="PP-binding"/>
    <property type="match status" value="3"/>
</dbReference>
<dbReference type="InterPro" id="IPR036736">
    <property type="entry name" value="ACP-like_sf"/>
</dbReference>
<dbReference type="Pfam" id="PF02801">
    <property type="entry name" value="Ketoacyl-synt_C"/>
    <property type="match status" value="1"/>
</dbReference>
<dbReference type="SMART" id="SM00822">
    <property type="entry name" value="PKS_KR"/>
    <property type="match status" value="1"/>
</dbReference>
<dbReference type="InterPro" id="IPR025110">
    <property type="entry name" value="AMP-bd_C"/>
</dbReference>
<dbReference type="FunFam" id="3.30.300.30:FF:000015">
    <property type="entry name" value="Nonribosomal peptide synthase SidD"/>
    <property type="match status" value="1"/>
</dbReference>
<dbReference type="SUPFAM" id="SSF52777">
    <property type="entry name" value="CoA-dependent acyltransferases"/>
    <property type="match status" value="6"/>
</dbReference>
<dbReference type="FunFam" id="3.40.50.12780:FF:000012">
    <property type="entry name" value="Non-ribosomal peptide synthetase"/>
    <property type="match status" value="1"/>
</dbReference>
<keyword evidence="9" id="KW-0511">Multifunctional enzyme</keyword>
<feature type="domain" description="Carrier" evidence="10">
    <location>
        <begin position="2214"/>
        <end position="2289"/>
    </location>
</feature>
<dbReference type="InterPro" id="IPR016039">
    <property type="entry name" value="Thiolase-like"/>
</dbReference>
<dbReference type="NCBIfam" id="TIGR01720">
    <property type="entry name" value="NRPS-para261"/>
    <property type="match status" value="1"/>
</dbReference>
<dbReference type="CDD" id="cd19534">
    <property type="entry name" value="E_NRPS"/>
    <property type="match status" value="1"/>
</dbReference>
<dbReference type="PROSITE" id="PS00606">
    <property type="entry name" value="KS3_1"/>
    <property type="match status" value="1"/>
</dbReference>
<dbReference type="FunFam" id="3.40.50.980:FF:000001">
    <property type="entry name" value="Non-ribosomal peptide synthetase"/>
    <property type="match status" value="2"/>
</dbReference>
<dbReference type="CDD" id="cd05930">
    <property type="entry name" value="A_NRPS"/>
    <property type="match status" value="2"/>
</dbReference>
<dbReference type="SUPFAM" id="SSF53901">
    <property type="entry name" value="Thiolase-like"/>
    <property type="match status" value="1"/>
</dbReference>
<dbReference type="Pfam" id="PF00668">
    <property type="entry name" value="Condensation"/>
    <property type="match status" value="3"/>
</dbReference>
<keyword evidence="3" id="KW-0596">Phosphopantetheine</keyword>
<dbReference type="CDD" id="cd08953">
    <property type="entry name" value="KR_2_SDR_x"/>
    <property type="match status" value="1"/>
</dbReference>
<dbReference type="InterPro" id="IPR057326">
    <property type="entry name" value="KR_dom"/>
</dbReference>
<dbReference type="GO" id="GO:0016874">
    <property type="term" value="F:ligase activity"/>
    <property type="evidence" value="ECO:0007669"/>
    <property type="project" value="UniProtKB-KW"/>
</dbReference>
<evidence type="ECO:0000256" key="9">
    <source>
        <dbReference type="ARBA" id="ARBA00023268"/>
    </source>
</evidence>
<dbReference type="NCBIfam" id="TIGR01733">
    <property type="entry name" value="AA-adenyl-dom"/>
    <property type="match status" value="2"/>
</dbReference>
<evidence type="ECO:0000256" key="3">
    <source>
        <dbReference type="ARBA" id="ARBA00022450"/>
    </source>
</evidence>
<dbReference type="FunFam" id="2.30.38.10:FF:000001">
    <property type="entry name" value="Non-ribosomal peptide synthetase PvdI"/>
    <property type="match status" value="1"/>
</dbReference>
<comment type="caution">
    <text evidence="12">The sequence shown here is derived from an EMBL/GenBank/DDBJ whole genome shotgun (WGS) entry which is preliminary data.</text>
</comment>
<organism evidence="12 13">
    <name type="scientific">Paenibacillus lutrae</name>
    <dbReference type="NCBI Taxonomy" id="2078573"/>
    <lineage>
        <taxon>Bacteria</taxon>
        <taxon>Bacillati</taxon>
        <taxon>Bacillota</taxon>
        <taxon>Bacilli</taxon>
        <taxon>Bacillales</taxon>
        <taxon>Paenibacillaceae</taxon>
        <taxon>Paenibacillus</taxon>
    </lineage>
</organism>
<keyword evidence="8" id="KW-0045">Antibiotic biosynthesis</keyword>
<dbReference type="PROSITE" id="PS00012">
    <property type="entry name" value="PHOSPHOPANTETHEINE"/>
    <property type="match status" value="3"/>
</dbReference>
<evidence type="ECO:0000256" key="1">
    <source>
        <dbReference type="ARBA" id="ARBA00001957"/>
    </source>
</evidence>
<dbReference type="GO" id="GO:0044550">
    <property type="term" value="P:secondary metabolite biosynthetic process"/>
    <property type="evidence" value="ECO:0007669"/>
    <property type="project" value="UniProtKB-ARBA"/>
</dbReference>
<dbReference type="Pfam" id="PF00109">
    <property type="entry name" value="ketoacyl-synt"/>
    <property type="match status" value="1"/>
</dbReference>
<evidence type="ECO:0000256" key="5">
    <source>
        <dbReference type="ARBA" id="ARBA00022598"/>
    </source>
</evidence>
<dbReference type="Gene3D" id="3.30.300.30">
    <property type="match status" value="2"/>
</dbReference>
<dbReference type="PROSITE" id="PS52004">
    <property type="entry name" value="KS3_2"/>
    <property type="match status" value="1"/>
</dbReference>
<evidence type="ECO:0000259" key="10">
    <source>
        <dbReference type="PROSITE" id="PS50075"/>
    </source>
</evidence>
<dbReference type="InterPro" id="IPR006162">
    <property type="entry name" value="Ppantetheine_attach_site"/>
</dbReference>
<dbReference type="InterPro" id="IPR010060">
    <property type="entry name" value="NRPS_synth"/>
</dbReference>
<evidence type="ECO:0000259" key="11">
    <source>
        <dbReference type="PROSITE" id="PS52004"/>
    </source>
</evidence>
<dbReference type="PANTHER" id="PTHR45527">
    <property type="entry name" value="NONRIBOSOMAL PEPTIDE SYNTHETASE"/>
    <property type="match status" value="1"/>
</dbReference>
<dbReference type="Gene3D" id="3.40.50.12780">
    <property type="entry name" value="N-terminal domain of ligase-like"/>
    <property type="match status" value="1"/>
</dbReference>
<dbReference type="PANTHER" id="PTHR45527:SF14">
    <property type="entry name" value="PLIPASTATIN SYNTHASE SUBUNIT B"/>
    <property type="match status" value="1"/>
</dbReference>
<dbReference type="InterPro" id="IPR042099">
    <property type="entry name" value="ANL_N_sf"/>
</dbReference>
<dbReference type="InterPro" id="IPR009081">
    <property type="entry name" value="PP-bd_ACP"/>
</dbReference>
<dbReference type="Gene3D" id="3.40.50.980">
    <property type="match status" value="2"/>
</dbReference>
<dbReference type="InterPro" id="IPR045851">
    <property type="entry name" value="AMP-bd_C_sf"/>
</dbReference>
<dbReference type="Pfam" id="PF22621">
    <property type="entry name" value="CurL-like_PKS_C"/>
    <property type="match status" value="1"/>
</dbReference>